<comment type="caution">
    <text evidence="2">The sequence shown here is derived from an EMBL/GenBank/DDBJ whole genome shotgun (WGS) entry which is preliminary data.</text>
</comment>
<feature type="domain" description="NmrA-like" evidence="1">
    <location>
        <begin position="3"/>
        <end position="258"/>
    </location>
</feature>
<dbReference type="AlphaFoldDB" id="A0A9W4HD97"/>
<proteinExistence type="predicted"/>
<evidence type="ECO:0000313" key="2">
    <source>
        <dbReference type="EMBL" id="CAG7990578.1"/>
    </source>
</evidence>
<dbReference type="OrthoDB" id="419598at2759"/>
<dbReference type="EMBL" id="CAJVOS010000011">
    <property type="protein sequence ID" value="CAG7990578.1"/>
    <property type="molecule type" value="Genomic_DNA"/>
</dbReference>
<keyword evidence="3" id="KW-1185">Reference proteome</keyword>
<dbReference type="Gene3D" id="3.40.50.720">
    <property type="entry name" value="NAD(P)-binding Rossmann-like Domain"/>
    <property type="match status" value="1"/>
</dbReference>
<reference evidence="2" key="1">
    <citation type="submission" date="2021-07" db="EMBL/GenBank/DDBJ databases">
        <authorList>
            <person name="Branca A.L. A."/>
        </authorList>
    </citation>
    <scope>NUCLEOTIDE SEQUENCE</scope>
</reference>
<evidence type="ECO:0000313" key="3">
    <source>
        <dbReference type="Proteomes" id="UP001153618"/>
    </source>
</evidence>
<dbReference type="InterPro" id="IPR051604">
    <property type="entry name" value="Ergot_Alk_Oxidoreductase"/>
</dbReference>
<dbReference type="SUPFAM" id="SSF51735">
    <property type="entry name" value="NAD(P)-binding Rossmann-fold domains"/>
    <property type="match status" value="1"/>
</dbReference>
<protein>
    <recommendedName>
        <fullName evidence="1">NmrA-like domain-containing protein</fullName>
    </recommendedName>
</protein>
<sequence>MSVIVFGPTGGVASVAAITAQEHSAQVHLAMRDTKKEIPGLSLEREQEGRFERVQADLTSPESVAAAVKSSGAKRAFTYLAFGTSDHMRGTFAAMKSAGIEFVVFLSSYTVAGEPKDVPPADLIPYVHAQVEVTLDEIYGPENYVALRPGGFATNLLRFKKGIQAGEVKIWAPGFQFDCITSNDIGRVGGTILVHGPKNSQKKVYLYGPNLIAQGDAILAIGKAIGKDVTLLTIDEKEAFEEYIASGVPGPLATYMVQKSAKTSNGLTERACYDIGVRNVELYTGKSSTKFEDWVETNKTLFLRD</sequence>
<dbReference type="Pfam" id="PF05368">
    <property type="entry name" value="NmrA"/>
    <property type="match status" value="1"/>
</dbReference>
<dbReference type="InterPro" id="IPR036291">
    <property type="entry name" value="NAD(P)-bd_dom_sf"/>
</dbReference>
<dbReference type="PANTHER" id="PTHR43162">
    <property type="match status" value="1"/>
</dbReference>
<evidence type="ECO:0000259" key="1">
    <source>
        <dbReference type="Pfam" id="PF05368"/>
    </source>
</evidence>
<dbReference type="InterPro" id="IPR008030">
    <property type="entry name" value="NmrA-like"/>
</dbReference>
<dbReference type="Proteomes" id="UP001153618">
    <property type="component" value="Unassembled WGS sequence"/>
</dbReference>
<gene>
    <name evidence="2" type="ORF">POLS_LOCUS1570</name>
</gene>
<accession>A0A9W4HD97</accession>
<dbReference type="PANTHER" id="PTHR43162:SF1">
    <property type="entry name" value="PRESTALK A DIFFERENTIATION PROTEIN A"/>
    <property type="match status" value="1"/>
</dbReference>
<name>A0A9W4HD97_PENOL</name>
<organism evidence="2 3">
    <name type="scientific">Penicillium olsonii</name>
    <dbReference type="NCBI Taxonomy" id="99116"/>
    <lineage>
        <taxon>Eukaryota</taxon>
        <taxon>Fungi</taxon>
        <taxon>Dikarya</taxon>
        <taxon>Ascomycota</taxon>
        <taxon>Pezizomycotina</taxon>
        <taxon>Eurotiomycetes</taxon>
        <taxon>Eurotiomycetidae</taxon>
        <taxon>Eurotiales</taxon>
        <taxon>Aspergillaceae</taxon>
        <taxon>Penicillium</taxon>
    </lineage>
</organism>